<sequence length="123" mass="13626">MNQEPTGELNLESPLQTNLMCWVNPSRAYEVIAAWVQTDPLPKDTMFHPQRFETLVKDVMYNPNKSTFGDSGRRDDCYTVAAILTVEGLTTASARSDSGDSDGGGKIAAAVVVKMRENILWSW</sequence>
<reference evidence="1 2" key="1">
    <citation type="submission" date="2023-01" db="EMBL/GenBank/DDBJ databases">
        <authorList>
            <person name="Whitehead M."/>
        </authorList>
    </citation>
    <scope>NUCLEOTIDE SEQUENCE [LARGE SCALE GENOMIC DNA]</scope>
</reference>
<dbReference type="Proteomes" id="UP001160148">
    <property type="component" value="Unassembled WGS sequence"/>
</dbReference>
<accession>A0AAV0VRT2</accession>
<name>A0AAV0VRT2_9HEMI</name>
<dbReference type="EMBL" id="CARXXK010000001">
    <property type="protein sequence ID" value="CAI6346309.1"/>
    <property type="molecule type" value="Genomic_DNA"/>
</dbReference>
<evidence type="ECO:0000313" key="2">
    <source>
        <dbReference type="Proteomes" id="UP001160148"/>
    </source>
</evidence>
<keyword evidence="2" id="KW-1185">Reference proteome</keyword>
<protein>
    <submittedName>
        <fullName evidence="1">Uncharacterized protein</fullName>
    </submittedName>
</protein>
<gene>
    <name evidence="1" type="ORF">MEUPH1_LOCUS3230</name>
</gene>
<organism evidence="1 2">
    <name type="scientific">Macrosiphum euphorbiae</name>
    <name type="common">potato aphid</name>
    <dbReference type="NCBI Taxonomy" id="13131"/>
    <lineage>
        <taxon>Eukaryota</taxon>
        <taxon>Metazoa</taxon>
        <taxon>Ecdysozoa</taxon>
        <taxon>Arthropoda</taxon>
        <taxon>Hexapoda</taxon>
        <taxon>Insecta</taxon>
        <taxon>Pterygota</taxon>
        <taxon>Neoptera</taxon>
        <taxon>Paraneoptera</taxon>
        <taxon>Hemiptera</taxon>
        <taxon>Sternorrhyncha</taxon>
        <taxon>Aphidomorpha</taxon>
        <taxon>Aphidoidea</taxon>
        <taxon>Aphididae</taxon>
        <taxon>Macrosiphini</taxon>
        <taxon>Macrosiphum</taxon>
    </lineage>
</organism>
<proteinExistence type="predicted"/>
<evidence type="ECO:0000313" key="1">
    <source>
        <dbReference type="EMBL" id="CAI6346309.1"/>
    </source>
</evidence>
<dbReference type="AlphaFoldDB" id="A0AAV0VRT2"/>
<comment type="caution">
    <text evidence="1">The sequence shown here is derived from an EMBL/GenBank/DDBJ whole genome shotgun (WGS) entry which is preliminary data.</text>
</comment>